<dbReference type="Pfam" id="PF03031">
    <property type="entry name" value="NIF"/>
    <property type="match status" value="1"/>
</dbReference>
<comment type="similarity">
    <text evidence="1">Belongs to the TIM50 family.</text>
</comment>
<dbReference type="PROSITE" id="PS50969">
    <property type="entry name" value="FCP1"/>
    <property type="match status" value="1"/>
</dbReference>
<evidence type="ECO:0000259" key="2">
    <source>
        <dbReference type="PROSITE" id="PS50969"/>
    </source>
</evidence>
<gene>
    <name evidence="3" type="ORF">KSP39_PZI009618</name>
</gene>
<dbReference type="EMBL" id="JBBWWQ010000007">
    <property type="protein sequence ID" value="KAK8942347.1"/>
    <property type="molecule type" value="Genomic_DNA"/>
</dbReference>
<comment type="subunit">
    <text evidence="1">Component of the TIM23 complex.</text>
</comment>
<proteinExistence type="inferred from homology"/>
<feature type="domain" description="FCP1 homology" evidence="2">
    <location>
        <begin position="23"/>
        <end position="112"/>
    </location>
</feature>
<keyword evidence="1" id="KW-0809">Transit peptide</keyword>
<accession>A0AAP0G759</accession>
<dbReference type="AlphaFoldDB" id="A0AAP0G759"/>
<dbReference type="SUPFAM" id="SSF56784">
    <property type="entry name" value="HAD-like"/>
    <property type="match status" value="1"/>
</dbReference>
<keyword evidence="1" id="KW-0811">Translocation</keyword>
<comment type="caution">
    <text evidence="3">The sequence shown here is derived from an EMBL/GenBank/DDBJ whole genome shotgun (WGS) entry which is preliminary data.</text>
</comment>
<sequence length="112" mass="13064">MNIDLLDKERGVCPVLLERALRRTFRKKLLVLDLNGILGDVVFSSYGSRMPYKKVSKKLVFKRPFLDDFMAFCFEKFVVGIWSSRNKKNVAGVINYIMCDTKDKLLFSWVCE</sequence>
<dbReference type="GO" id="GO:0015031">
    <property type="term" value="P:protein transport"/>
    <property type="evidence" value="ECO:0007669"/>
    <property type="project" value="UniProtKB-KW"/>
</dbReference>
<protein>
    <recommendedName>
        <fullName evidence="1">Mitochondrial import inner membrane translocase subunit TIM50</fullName>
    </recommendedName>
</protein>
<keyword evidence="4" id="KW-1185">Reference proteome</keyword>
<evidence type="ECO:0000256" key="1">
    <source>
        <dbReference type="RuleBase" id="RU365079"/>
    </source>
</evidence>
<dbReference type="GO" id="GO:0005744">
    <property type="term" value="C:TIM23 mitochondrial import inner membrane translocase complex"/>
    <property type="evidence" value="ECO:0007669"/>
    <property type="project" value="UniProtKB-UniRule"/>
</dbReference>
<keyword evidence="1" id="KW-0496">Mitochondrion</keyword>
<dbReference type="PANTHER" id="PTHR12210">
    <property type="entry name" value="DULLARD PROTEIN PHOSPHATASE"/>
    <property type="match status" value="1"/>
</dbReference>
<comment type="function">
    <text evidence="1">Essential component of the TIM23 complex, a complex that mediates the translocation of transit peptide-containing proteins across the mitochondrial inner membrane.</text>
</comment>
<reference evidence="3 4" key="1">
    <citation type="journal article" date="2022" name="Nat. Plants">
        <title>Genomes of leafy and leafless Platanthera orchids illuminate the evolution of mycoheterotrophy.</title>
        <authorList>
            <person name="Li M.H."/>
            <person name="Liu K.W."/>
            <person name="Li Z."/>
            <person name="Lu H.C."/>
            <person name="Ye Q.L."/>
            <person name="Zhang D."/>
            <person name="Wang J.Y."/>
            <person name="Li Y.F."/>
            <person name="Zhong Z.M."/>
            <person name="Liu X."/>
            <person name="Yu X."/>
            <person name="Liu D.K."/>
            <person name="Tu X.D."/>
            <person name="Liu B."/>
            <person name="Hao Y."/>
            <person name="Liao X.Y."/>
            <person name="Jiang Y.T."/>
            <person name="Sun W.H."/>
            <person name="Chen J."/>
            <person name="Chen Y.Q."/>
            <person name="Ai Y."/>
            <person name="Zhai J.W."/>
            <person name="Wu S.S."/>
            <person name="Zhou Z."/>
            <person name="Hsiao Y.Y."/>
            <person name="Wu W.L."/>
            <person name="Chen Y.Y."/>
            <person name="Lin Y.F."/>
            <person name="Hsu J.L."/>
            <person name="Li C.Y."/>
            <person name="Wang Z.W."/>
            <person name="Zhao X."/>
            <person name="Zhong W.Y."/>
            <person name="Ma X.K."/>
            <person name="Ma L."/>
            <person name="Huang J."/>
            <person name="Chen G.Z."/>
            <person name="Huang M.Z."/>
            <person name="Huang L."/>
            <person name="Peng D.H."/>
            <person name="Luo Y.B."/>
            <person name="Zou S.Q."/>
            <person name="Chen S.P."/>
            <person name="Lan S."/>
            <person name="Tsai W.C."/>
            <person name="Van de Peer Y."/>
            <person name="Liu Z.J."/>
        </authorList>
    </citation>
    <scope>NUCLEOTIDE SEQUENCE [LARGE SCALE GENOMIC DNA]</scope>
    <source>
        <strain evidence="3">Lor287</strain>
    </source>
</reference>
<dbReference type="Gene3D" id="3.40.50.1000">
    <property type="entry name" value="HAD superfamily/HAD-like"/>
    <property type="match status" value="1"/>
</dbReference>
<dbReference type="InterPro" id="IPR023214">
    <property type="entry name" value="HAD_sf"/>
</dbReference>
<keyword evidence="1" id="KW-0653">Protein transport</keyword>
<name>A0AAP0G759_9ASPA</name>
<evidence type="ECO:0000313" key="3">
    <source>
        <dbReference type="EMBL" id="KAK8942347.1"/>
    </source>
</evidence>
<keyword evidence="1" id="KW-0813">Transport</keyword>
<organism evidence="3 4">
    <name type="scientific">Platanthera zijinensis</name>
    <dbReference type="NCBI Taxonomy" id="2320716"/>
    <lineage>
        <taxon>Eukaryota</taxon>
        <taxon>Viridiplantae</taxon>
        <taxon>Streptophyta</taxon>
        <taxon>Embryophyta</taxon>
        <taxon>Tracheophyta</taxon>
        <taxon>Spermatophyta</taxon>
        <taxon>Magnoliopsida</taxon>
        <taxon>Liliopsida</taxon>
        <taxon>Asparagales</taxon>
        <taxon>Orchidaceae</taxon>
        <taxon>Orchidoideae</taxon>
        <taxon>Orchideae</taxon>
        <taxon>Orchidinae</taxon>
        <taxon>Platanthera</taxon>
    </lineage>
</organism>
<comment type="subcellular location">
    <subcellularLocation>
        <location evidence="1">Mitochondrion inner membrane</location>
        <topology evidence="1">Single-pass membrane protein</topology>
    </subcellularLocation>
</comment>
<dbReference type="InterPro" id="IPR004274">
    <property type="entry name" value="FCP1_dom"/>
</dbReference>
<evidence type="ECO:0000313" key="4">
    <source>
        <dbReference type="Proteomes" id="UP001418222"/>
    </source>
</evidence>
<dbReference type="InterPro" id="IPR036412">
    <property type="entry name" value="HAD-like_sf"/>
</dbReference>
<dbReference type="InterPro" id="IPR050365">
    <property type="entry name" value="TIM50"/>
</dbReference>
<dbReference type="Proteomes" id="UP001418222">
    <property type="component" value="Unassembled WGS sequence"/>
</dbReference>